<sequence>MRGDLGPDYHGDMKNEQPLERESGGGAFFRFLHRHRSTLLLGFVLLTTLAGIRLFSLPVALYPSIDYPRISVIVTTHDLPFSQMSVRVTRPVSVALRGIAGVREIRSRTSRGSAQFFVRFAWNTPMVLALSRVNQAIGRVMPDLPAGSRSRAIRMISADTPVLQLALSSATRSLPELTDLARYRLMPFLVNVPGVWKTEIVGGKTRELHVEVNPYELAGAGKSLSDVLGALPAHNRIGVVGRLSEYHQIALLEVHNALSGPEAVRHLYLPGAGQAPLPLSQVARVHWGGAPGDDLVRVAANGRPAVLLNVYRAHGESALKVVRRIRDRERTLRHLLPSGVSVRTTYDQGHVIGQAILHVASALLVGIGAAFAVVLLFLRRPRPFFLMAAFVPMIIVLTLGALSFLHQSINLLTLGGIAAGTGLVIDDFVVVLEGANRLRRLVRPFLFSSLATIVVLLPLFDLGGLAGAFFRPLALTLLLLLSISLVVNLFLTPSFLLGPSGESDRVPRSLPAFLGGVLGRVRTTRWAALFSLVLVLALALWFRDRLPTNFMPRMDEGAFLIDIHAPPGTSVEDSSRAFSRIEAFLATLPEVRSTSRRLGAEMGFYITEPTKGDIIVRLHDHRRRSIFAVISSVRAFVRAKEPELEVDFPQILEDSLNDLVGTEAPVVLRIHGDDRRVMEKAVPAVEKLLAGVPGVVDVARTSRPVPTAYRINLRSEMAATYHVDPDQVIKNLRTGLWGVNTGFVMEGGIPRPLRVLETPGAFRTLEEVRRFPVETPSGLIPLSRLARIGGEPFISEEDDTNLAPVISIEGRISGTDLGTVTRSLDRDLARLSLPSSVWVDLGGYALWQKKSFRELSLALLGAALLSVGVIYALTRRAAPPFLLLSGVLFSVLMALGALTATGHSLNISSFVGLILVAGITAENALLVLDRALSEAGSARERFSLALSDRWRPLVMTHAANVLALLPLALGRGAGLDMERSFAIAVLGGLLGSLVVSSLLLPLLGAGFFARSFERSSS</sequence>
<evidence type="ECO:0000256" key="2">
    <source>
        <dbReference type="SAM" id="Phobius"/>
    </source>
</evidence>
<dbReference type="GO" id="GO:0005886">
    <property type="term" value="C:plasma membrane"/>
    <property type="evidence" value="ECO:0007669"/>
    <property type="project" value="TreeGrafter"/>
</dbReference>
<dbReference type="Gene3D" id="3.30.70.1320">
    <property type="entry name" value="Multidrug efflux transporter AcrB pore domain like"/>
    <property type="match status" value="1"/>
</dbReference>
<keyword evidence="4" id="KW-1185">Reference proteome</keyword>
<feature type="transmembrane region" description="Helical" evidence="2">
    <location>
        <begin position="881"/>
        <end position="901"/>
    </location>
</feature>
<keyword evidence="2" id="KW-0472">Membrane</keyword>
<feature type="transmembrane region" description="Helical" evidence="2">
    <location>
        <begin position="444"/>
        <end position="470"/>
    </location>
</feature>
<feature type="transmembrane region" description="Helical" evidence="2">
    <location>
        <begin position="526"/>
        <end position="542"/>
    </location>
</feature>
<dbReference type="SUPFAM" id="SSF82866">
    <property type="entry name" value="Multidrug efflux transporter AcrB transmembrane domain"/>
    <property type="match status" value="2"/>
</dbReference>
<organism evidence="3 4">
    <name type="scientific">Leptospirillum ferrodiazotrophum</name>
    <dbReference type="NCBI Taxonomy" id="412449"/>
    <lineage>
        <taxon>Bacteria</taxon>
        <taxon>Pseudomonadati</taxon>
        <taxon>Nitrospirota</taxon>
        <taxon>Nitrospiria</taxon>
        <taxon>Nitrospirales</taxon>
        <taxon>Nitrospiraceae</taxon>
        <taxon>Leptospirillum</taxon>
    </lineage>
</organism>
<name>C6HYZ6_9BACT</name>
<dbReference type="SUPFAM" id="SSF82693">
    <property type="entry name" value="Multidrug efflux transporter AcrB pore domain, PN1, PN2, PC1 and PC2 subdomains"/>
    <property type="match status" value="3"/>
</dbReference>
<dbReference type="Proteomes" id="UP000009374">
    <property type="component" value="Unassembled WGS sequence"/>
</dbReference>
<dbReference type="EMBL" id="GG693879">
    <property type="protein sequence ID" value="EES52182.1"/>
    <property type="molecule type" value="Genomic_DNA"/>
</dbReference>
<dbReference type="GO" id="GO:0042910">
    <property type="term" value="F:xenobiotic transmembrane transporter activity"/>
    <property type="evidence" value="ECO:0007669"/>
    <property type="project" value="TreeGrafter"/>
</dbReference>
<dbReference type="Gene3D" id="3.30.2090.10">
    <property type="entry name" value="Multidrug efflux transporter AcrB TolC docking domain, DN and DC subdomains"/>
    <property type="match status" value="2"/>
</dbReference>
<dbReference type="AlphaFoldDB" id="C6HYZ6"/>
<gene>
    <name evidence="3" type="ORF">UBAL3_94320038</name>
</gene>
<proteinExistence type="predicted"/>
<feature type="transmembrane region" description="Helical" evidence="2">
    <location>
        <begin position="411"/>
        <end position="432"/>
    </location>
</feature>
<feature type="transmembrane region" description="Helical" evidence="2">
    <location>
        <begin position="39"/>
        <end position="62"/>
    </location>
</feature>
<dbReference type="Pfam" id="PF00873">
    <property type="entry name" value="ACR_tran"/>
    <property type="match status" value="1"/>
</dbReference>
<dbReference type="InterPro" id="IPR027463">
    <property type="entry name" value="AcrB_DN_DC_subdom"/>
</dbReference>
<feature type="transmembrane region" description="Helical" evidence="2">
    <location>
        <begin position="949"/>
        <end position="969"/>
    </location>
</feature>
<dbReference type="Gene3D" id="3.30.70.1440">
    <property type="entry name" value="Multidrug efflux transporter AcrB pore domain"/>
    <property type="match status" value="1"/>
</dbReference>
<accession>C6HYZ6</accession>
<feature type="transmembrane region" description="Helical" evidence="2">
    <location>
        <begin position="476"/>
        <end position="498"/>
    </location>
</feature>
<evidence type="ECO:0000313" key="4">
    <source>
        <dbReference type="Proteomes" id="UP000009374"/>
    </source>
</evidence>
<feature type="transmembrane region" description="Helical" evidence="2">
    <location>
        <begin position="981"/>
        <end position="1009"/>
    </location>
</feature>
<protein>
    <submittedName>
        <fullName evidence="3">Acriflavin resistance protein</fullName>
    </submittedName>
</protein>
<dbReference type="Gene3D" id="1.20.1640.10">
    <property type="entry name" value="Multidrug efflux transporter AcrB transmembrane domain"/>
    <property type="match status" value="2"/>
</dbReference>
<dbReference type="PANTHER" id="PTHR32063:SF24">
    <property type="entry name" value="CATION EFFLUX SYSTEM (ACRB_ACRD_ACRF FAMILY)"/>
    <property type="match status" value="1"/>
</dbReference>
<dbReference type="InterPro" id="IPR001036">
    <property type="entry name" value="Acrflvin-R"/>
</dbReference>
<evidence type="ECO:0000313" key="3">
    <source>
        <dbReference type="EMBL" id="EES52182.1"/>
    </source>
</evidence>
<keyword evidence="2" id="KW-1133">Transmembrane helix</keyword>
<keyword evidence="2" id="KW-0812">Transmembrane</keyword>
<feature type="region of interest" description="Disordered" evidence="1">
    <location>
        <begin position="1"/>
        <end position="20"/>
    </location>
</feature>
<evidence type="ECO:0000256" key="1">
    <source>
        <dbReference type="SAM" id="MobiDB-lite"/>
    </source>
</evidence>
<dbReference type="PANTHER" id="PTHR32063">
    <property type="match status" value="1"/>
</dbReference>
<feature type="transmembrane region" description="Helical" evidence="2">
    <location>
        <begin position="355"/>
        <end position="377"/>
    </location>
</feature>
<dbReference type="SUPFAM" id="SSF82714">
    <property type="entry name" value="Multidrug efflux transporter AcrB TolC docking domain, DN and DC subdomains"/>
    <property type="match status" value="2"/>
</dbReference>
<dbReference type="PRINTS" id="PR00702">
    <property type="entry name" value="ACRIFLAVINRP"/>
</dbReference>
<feature type="transmembrane region" description="Helical" evidence="2">
    <location>
        <begin position="384"/>
        <end position="405"/>
    </location>
</feature>
<feature type="transmembrane region" description="Helical" evidence="2">
    <location>
        <begin position="855"/>
        <end position="874"/>
    </location>
</feature>
<dbReference type="Gene3D" id="3.30.70.1430">
    <property type="entry name" value="Multidrug efflux transporter AcrB pore domain"/>
    <property type="match status" value="2"/>
</dbReference>
<reference evidence="3 4" key="1">
    <citation type="journal article" date="2009" name="Appl. Environ. Microbiol.">
        <title>Community genomic and proteomic analyses of chemoautotrophic iron-oxidizing "Leptospirillum rubarum" (Group II) and "Leptospirillum ferrodiazotrophum" (Group III) bacteria in acid mine drainage biofilms.</title>
        <authorList>
            <person name="Goltsman D.S."/>
            <person name="Denef V.J."/>
            <person name="Singer S.W."/>
            <person name="VerBerkmoes N.C."/>
            <person name="Lefsrud M."/>
            <person name="Mueller R.S."/>
            <person name="Dick G.J."/>
            <person name="Sun C.L."/>
            <person name="Wheeler K.E."/>
            <person name="Zemla A."/>
            <person name="Baker B.J."/>
            <person name="Hauser L."/>
            <person name="Land M."/>
            <person name="Shah M.B."/>
            <person name="Thelen M.P."/>
            <person name="Hettich R.L."/>
            <person name="Banfield J.F."/>
        </authorList>
    </citation>
    <scope>NUCLEOTIDE SEQUENCE [LARGE SCALE GENOMIC DNA]</scope>
</reference>